<dbReference type="PRINTS" id="PR00363">
    <property type="entry name" value="CYTOCHROMEB5"/>
</dbReference>
<accession>A0A914CK31</accession>
<evidence type="ECO:0000256" key="2">
    <source>
        <dbReference type="ARBA" id="ARBA00022617"/>
    </source>
</evidence>
<keyword evidence="6 8" id="KW-0472">Membrane</keyword>
<dbReference type="InterPro" id="IPR018506">
    <property type="entry name" value="Cyt_B5_heme-BS"/>
</dbReference>
<dbReference type="InterPro" id="IPR001199">
    <property type="entry name" value="Cyt_B5-like_heme/steroid-bd"/>
</dbReference>
<evidence type="ECO:0000313" key="11">
    <source>
        <dbReference type="WBParaSite" id="ACRNAN_scaffold11621.g17590.t1"/>
    </source>
</evidence>
<dbReference type="GO" id="GO:0016020">
    <property type="term" value="C:membrane"/>
    <property type="evidence" value="ECO:0007669"/>
    <property type="project" value="UniProtKB-SubCell"/>
</dbReference>
<dbReference type="PANTHER" id="PTHR19359:SF41">
    <property type="entry name" value="GEO08203P1"/>
    <property type="match status" value="1"/>
</dbReference>
<keyword evidence="3 8" id="KW-0812">Transmembrane</keyword>
<protein>
    <submittedName>
        <fullName evidence="11">Cytochrome b5 heme-binding domain-containing protein</fullName>
    </submittedName>
</protein>
<dbReference type="AlphaFoldDB" id="A0A914CK31"/>
<feature type="transmembrane region" description="Helical" evidence="8">
    <location>
        <begin position="110"/>
        <end position="128"/>
    </location>
</feature>
<evidence type="ECO:0000256" key="3">
    <source>
        <dbReference type="ARBA" id="ARBA00022692"/>
    </source>
</evidence>
<evidence type="ECO:0000259" key="9">
    <source>
        <dbReference type="PROSITE" id="PS50255"/>
    </source>
</evidence>
<comment type="subcellular location">
    <subcellularLocation>
        <location evidence="1">Membrane</location>
    </subcellularLocation>
</comment>
<evidence type="ECO:0000256" key="5">
    <source>
        <dbReference type="ARBA" id="ARBA00023004"/>
    </source>
</evidence>
<dbReference type="PANTHER" id="PTHR19359">
    <property type="entry name" value="CYTOCHROME B5"/>
    <property type="match status" value="1"/>
</dbReference>
<keyword evidence="2 8" id="KW-0349">Heme</keyword>
<reference evidence="11" key="1">
    <citation type="submission" date="2022-11" db="UniProtKB">
        <authorList>
            <consortium name="WormBaseParasite"/>
        </authorList>
    </citation>
    <scope>IDENTIFICATION</scope>
</reference>
<evidence type="ECO:0000313" key="10">
    <source>
        <dbReference type="Proteomes" id="UP000887540"/>
    </source>
</evidence>
<dbReference type="GO" id="GO:0046872">
    <property type="term" value="F:metal ion binding"/>
    <property type="evidence" value="ECO:0007669"/>
    <property type="project" value="UniProtKB-UniRule"/>
</dbReference>
<keyword evidence="10" id="KW-1185">Reference proteome</keyword>
<feature type="domain" description="Cytochrome b5 heme-binding" evidence="9">
    <location>
        <begin position="7"/>
        <end position="83"/>
    </location>
</feature>
<dbReference type="InterPro" id="IPR036400">
    <property type="entry name" value="Cyt_B5-like_heme/steroid_sf"/>
</dbReference>
<dbReference type="SMART" id="SM01117">
    <property type="entry name" value="Cyt-b5"/>
    <property type="match status" value="1"/>
</dbReference>
<proteinExistence type="inferred from homology"/>
<evidence type="ECO:0000256" key="6">
    <source>
        <dbReference type="ARBA" id="ARBA00023136"/>
    </source>
</evidence>
<dbReference type="Pfam" id="PF00173">
    <property type="entry name" value="Cyt-b5"/>
    <property type="match status" value="1"/>
</dbReference>
<dbReference type="FunFam" id="3.10.120.10:FF:000002">
    <property type="entry name" value="Cytochrome b5 type B"/>
    <property type="match status" value="1"/>
</dbReference>
<sequence>MADDKNLRIISTEEVEEHNSENSVWIILNDKVYDVTQFLLEHPGGEDVILQQAGLDATEAFNDAGHSMDAIEMTKEYLIGRLPDNEMSNPPSKYVDEKIAQDSYWNRSTVINYLVPMITVTLGVYLSYKLTQRFVKV</sequence>
<name>A0A914CK31_9BILA</name>
<dbReference type="PROSITE" id="PS00191">
    <property type="entry name" value="CYTOCHROME_B5_1"/>
    <property type="match status" value="1"/>
</dbReference>
<evidence type="ECO:0000256" key="7">
    <source>
        <dbReference type="ARBA" id="ARBA00038168"/>
    </source>
</evidence>
<dbReference type="Proteomes" id="UP000887540">
    <property type="component" value="Unplaced"/>
</dbReference>
<evidence type="ECO:0000256" key="1">
    <source>
        <dbReference type="ARBA" id="ARBA00004370"/>
    </source>
</evidence>
<organism evidence="10 11">
    <name type="scientific">Acrobeloides nanus</name>
    <dbReference type="NCBI Taxonomy" id="290746"/>
    <lineage>
        <taxon>Eukaryota</taxon>
        <taxon>Metazoa</taxon>
        <taxon>Ecdysozoa</taxon>
        <taxon>Nematoda</taxon>
        <taxon>Chromadorea</taxon>
        <taxon>Rhabditida</taxon>
        <taxon>Tylenchina</taxon>
        <taxon>Cephalobomorpha</taxon>
        <taxon>Cephaloboidea</taxon>
        <taxon>Cephalobidae</taxon>
        <taxon>Acrobeloides</taxon>
    </lineage>
</organism>
<dbReference type="WBParaSite" id="ACRNAN_scaffold11621.g17590.t1">
    <property type="protein sequence ID" value="ACRNAN_scaffold11621.g17590.t1"/>
    <property type="gene ID" value="ACRNAN_scaffold11621.g17590"/>
</dbReference>
<keyword evidence="4 8" id="KW-0479">Metal-binding</keyword>
<dbReference type="GO" id="GO:0020037">
    <property type="term" value="F:heme binding"/>
    <property type="evidence" value="ECO:0007669"/>
    <property type="project" value="UniProtKB-UniRule"/>
</dbReference>
<dbReference type="SUPFAM" id="SSF55856">
    <property type="entry name" value="Cytochrome b5-like heme/steroid binding domain"/>
    <property type="match status" value="1"/>
</dbReference>
<dbReference type="PROSITE" id="PS50255">
    <property type="entry name" value="CYTOCHROME_B5_2"/>
    <property type="match status" value="1"/>
</dbReference>
<keyword evidence="8" id="KW-1133">Transmembrane helix</keyword>
<dbReference type="InterPro" id="IPR050668">
    <property type="entry name" value="Cytochrome_b5"/>
</dbReference>
<dbReference type="Gene3D" id="3.10.120.10">
    <property type="entry name" value="Cytochrome b5-like heme/steroid binding domain"/>
    <property type="match status" value="1"/>
</dbReference>
<comment type="similarity">
    <text evidence="7 8">Belongs to the cytochrome b5 family.</text>
</comment>
<keyword evidence="5 8" id="KW-0408">Iron</keyword>
<evidence type="ECO:0000256" key="4">
    <source>
        <dbReference type="ARBA" id="ARBA00022723"/>
    </source>
</evidence>
<evidence type="ECO:0000256" key="8">
    <source>
        <dbReference type="RuleBase" id="RU362121"/>
    </source>
</evidence>